<protein>
    <submittedName>
        <fullName evidence="1">Uncharacterized protein</fullName>
    </submittedName>
</protein>
<dbReference type="AlphaFoldDB" id="A0AAV2NUZ5"/>
<dbReference type="EMBL" id="OZ034827">
    <property type="protein sequence ID" value="CAL1683464.1"/>
    <property type="molecule type" value="Genomic_DNA"/>
</dbReference>
<keyword evidence="2" id="KW-1185">Reference proteome</keyword>
<evidence type="ECO:0000313" key="2">
    <source>
        <dbReference type="Proteomes" id="UP001497644"/>
    </source>
</evidence>
<accession>A0AAV2NUZ5</accession>
<reference evidence="1" key="1">
    <citation type="submission" date="2024-04" db="EMBL/GenBank/DDBJ databases">
        <authorList>
            <consortium name="Molecular Ecology Group"/>
        </authorList>
    </citation>
    <scope>NUCLEOTIDE SEQUENCE</scope>
</reference>
<name>A0AAV2NUZ5_9HYME</name>
<organism evidence="1 2">
    <name type="scientific">Lasius platythorax</name>
    <dbReference type="NCBI Taxonomy" id="488582"/>
    <lineage>
        <taxon>Eukaryota</taxon>
        <taxon>Metazoa</taxon>
        <taxon>Ecdysozoa</taxon>
        <taxon>Arthropoda</taxon>
        <taxon>Hexapoda</taxon>
        <taxon>Insecta</taxon>
        <taxon>Pterygota</taxon>
        <taxon>Neoptera</taxon>
        <taxon>Endopterygota</taxon>
        <taxon>Hymenoptera</taxon>
        <taxon>Apocrita</taxon>
        <taxon>Aculeata</taxon>
        <taxon>Formicoidea</taxon>
        <taxon>Formicidae</taxon>
        <taxon>Formicinae</taxon>
        <taxon>Lasius</taxon>
        <taxon>Lasius</taxon>
    </lineage>
</organism>
<dbReference type="Proteomes" id="UP001497644">
    <property type="component" value="Chromosome 4"/>
</dbReference>
<proteinExistence type="predicted"/>
<evidence type="ECO:0000313" key="1">
    <source>
        <dbReference type="EMBL" id="CAL1683464.1"/>
    </source>
</evidence>
<gene>
    <name evidence="1" type="ORF">LPLAT_LOCUS9177</name>
</gene>
<sequence>MFGEERYGHFETVRMLSNQYYVSVKFRNKGKNKRLSLILKRPLQEKITIRIINIASQFHNEILFYRTYARSETFRKLSEMLLRRTATHGLDNRFGECH</sequence>